<organism evidence="1 2">
    <name type="scientific">Streptomyces actuosus</name>
    <dbReference type="NCBI Taxonomy" id="1885"/>
    <lineage>
        <taxon>Bacteria</taxon>
        <taxon>Bacillati</taxon>
        <taxon>Actinomycetota</taxon>
        <taxon>Actinomycetes</taxon>
        <taxon>Kitasatosporales</taxon>
        <taxon>Streptomycetaceae</taxon>
        <taxon>Streptomyces</taxon>
    </lineage>
</organism>
<dbReference type="Proteomes" id="UP000247634">
    <property type="component" value="Chromosome"/>
</dbReference>
<gene>
    <name evidence="1" type="ORF">DMT42_09620</name>
</gene>
<reference evidence="1 2" key="1">
    <citation type="submission" date="2018-06" db="EMBL/GenBank/DDBJ databases">
        <title>The complete genome sequence of a nosiheptide producer Streptomyces actuosus ATCC 25421: deducing the ability of producing a new class III lantibiotics.</title>
        <authorList>
            <person name="Liu W."/>
            <person name="Sun F."/>
            <person name="Hu Y."/>
        </authorList>
    </citation>
    <scope>NUCLEOTIDE SEQUENCE [LARGE SCALE GENOMIC DNA]</scope>
    <source>
        <strain evidence="1 2">ATCC 25421</strain>
    </source>
</reference>
<name>A0A2U9P026_STRAS</name>
<proteinExistence type="predicted"/>
<evidence type="ECO:0000313" key="2">
    <source>
        <dbReference type="Proteomes" id="UP000247634"/>
    </source>
</evidence>
<evidence type="ECO:0000313" key="1">
    <source>
        <dbReference type="EMBL" id="AWT42548.1"/>
    </source>
</evidence>
<dbReference type="KEGG" id="sact:DMT42_09620"/>
<keyword evidence="2" id="KW-1185">Reference proteome</keyword>
<sequence length="206" mass="21598">MPTTDTFGQGFTALDYGDVPDLKVMGDGLLKIAGQTVMRFATATARNATLTAPVAGMTAWLNSEKQLTVYDGTAWVAIASGTQAWTTVPLVAGFSHNGNNNGTFQYRLVNLFGEQTLMFRGGLNVTYSGTTIPNSGIVNSSALPAAARPTSLRTVVIPCSDASSARITLKLDVQTDGFLKVIGTGAQPEGTVTPPWIGFNGTFVSL</sequence>
<accession>A0A2U9P026</accession>
<dbReference type="AlphaFoldDB" id="A0A2U9P026"/>
<dbReference type="OrthoDB" id="4310170at2"/>
<dbReference type="RefSeq" id="WP_110627471.1">
    <property type="nucleotide sequence ID" value="NZ_CP029788.1"/>
</dbReference>
<protein>
    <submittedName>
        <fullName evidence="1">Uncharacterized protein</fullName>
    </submittedName>
</protein>
<dbReference type="EMBL" id="CP029788">
    <property type="protein sequence ID" value="AWT42548.1"/>
    <property type="molecule type" value="Genomic_DNA"/>
</dbReference>